<keyword evidence="4" id="KW-0547">Nucleotide-binding</keyword>
<dbReference type="RefSeq" id="WP_020742696.1">
    <property type="nucleotide sequence ID" value="NZ_CBCSKJ010000005.1"/>
</dbReference>
<dbReference type="Pfam" id="PF02492">
    <property type="entry name" value="cobW"/>
    <property type="match status" value="1"/>
</dbReference>
<dbReference type="Proteomes" id="UP000056090">
    <property type="component" value="Chromosome"/>
</dbReference>
<evidence type="ECO:0000313" key="11">
    <source>
        <dbReference type="Proteomes" id="UP000056090"/>
    </source>
</evidence>
<dbReference type="PANTHER" id="PTHR30134:SF2">
    <property type="entry name" value="HYDROGENASE MATURATION FACTOR HYPB"/>
    <property type="match status" value="1"/>
</dbReference>
<evidence type="ECO:0000256" key="1">
    <source>
        <dbReference type="ARBA" id="ARBA00006211"/>
    </source>
</evidence>
<evidence type="ECO:0000313" key="10">
    <source>
        <dbReference type="EMBL" id="AIF97490.1"/>
    </source>
</evidence>
<sequence>MCGNCGCETQVKSEKTDKPSANIVEVHANLKSNNDSQAIANRALFDAHNVLVINLMSSPGSGKTRLLEETIRALKSQYAMAVIEGDLETENDANRIRRHGVQAEQIATGQGCHLDASMVQKVLGRFSLQKLDVLFIENVGNLICPACFDLGQHLNIILLSVPEGDDKPEKYPVMFRAADVMLISKTDYLQFHDEFNVPRAIESFRKVGNDAPVLEVSSLKSQHLERWFSYFTHAITAHQSQSLQNSGV</sequence>
<dbReference type="Gene3D" id="3.40.50.300">
    <property type="entry name" value="P-loop containing nucleotide triphosphate hydrolases"/>
    <property type="match status" value="1"/>
</dbReference>
<evidence type="ECO:0000256" key="6">
    <source>
        <dbReference type="ARBA" id="ARBA00022833"/>
    </source>
</evidence>
<organism evidence="10 11">
    <name type="scientific">Alteromonas australica</name>
    <dbReference type="NCBI Taxonomy" id="589873"/>
    <lineage>
        <taxon>Bacteria</taxon>
        <taxon>Pseudomonadati</taxon>
        <taxon>Pseudomonadota</taxon>
        <taxon>Gammaproteobacteria</taxon>
        <taxon>Alteromonadales</taxon>
        <taxon>Alteromonadaceae</taxon>
        <taxon>Alteromonas/Salinimonas group</taxon>
        <taxon>Alteromonas</taxon>
    </lineage>
</organism>
<name>A0A075NXY2_9ALTE</name>
<protein>
    <recommendedName>
        <fullName evidence="8">Hydrogenase maturation factor HypB</fullName>
    </recommendedName>
</protein>
<keyword evidence="2" id="KW-0533">Nickel</keyword>
<proteinExistence type="inferred from homology"/>
<evidence type="ECO:0000259" key="9">
    <source>
        <dbReference type="Pfam" id="PF02492"/>
    </source>
</evidence>
<evidence type="ECO:0000256" key="7">
    <source>
        <dbReference type="ARBA" id="ARBA00023134"/>
    </source>
</evidence>
<dbReference type="InterPro" id="IPR003495">
    <property type="entry name" value="CobW/HypB/UreG_nucleotide-bd"/>
</dbReference>
<dbReference type="GO" id="GO:0003924">
    <property type="term" value="F:GTPase activity"/>
    <property type="evidence" value="ECO:0007669"/>
    <property type="project" value="InterPro"/>
</dbReference>
<dbReference type="AlphaFoldDB" id="A0A075NXY2"/>
<keyword evidence="3" id="KW-0479">Metal-binding</keyword>
<gene>
    <name evidence="10" type="ORF">EP13_01545</name>
</gene>
<dbReference type="GO" id="GO:0005525">
    <property type="term" value="F:GTP binding"/>
    <property type="evidence" value="ECO:0007669"/>
    <property type="project" value="UniProtKB-KW"/>
</dbReference>
<dbReference type="EMBL" id="CP008849">
    <property type="protein sequence ID" value="AIF97490.1"/>
    <property type="molecule type" value="Genomic_DNA"/>
</dbReference>
<dbReference type="SUPFAM" id="SSF52540">
    <property type="entry name" value="P-loop containing nucleoside triphosphate hydrolases"/>
    <property type="match status" value="1"/>
</dbReference>
<evidence type="ECO:0000256" key="3">
    <source>
        <dbReference type="ARBA" id="ARBA00022723"/>
    </source>
</evidence>
<evidence type="ECO:0000256" key="8">
    <source>
        <dbReference type="ARBA" id="ARBA00035238"/>
    </source>
</evidence>
<dbReference type="NCBIfam" id="TIGR00073">
    <property type="entry name" value="hypB"/>
    <property type="match status" value="1"/>
</dbReference>
<comment type="similarity">
    <text evidence="1">Belongs to the SIMIBI class G3E GTPase family. HypB/HupM subfamily.</text>
</comment>
<dbReference type="KEGG" id="aal:EP13_01545"/>
<accession>A0A075NXY2</accession>
<dbReference type="GO" id="GO:0008270">
    <property type="term" value="F:zinc ion binding"/>
    <property type="evidence" value="ECO:0007669"/>
    <property type="project" value="TreeGrafter"/>
</dbReference>
<dbReference type="eggNOG" id="COG0378">
    <property type="taxonomic scope" value="Bacteria"/>
</dbReference>
<evidence type="ECO:0000256" key="2">
    <source>
        <dbReference type="ARBA" id="ARBA00022596"/>
    </source>
</evidence>
<dbReference type="CDD" id="cd05390">
    <property type="entry name" value="HypB"/>
    <property type="match status" value="1"/>
</dbReference>
<dbReference type="GeneID" id="78253628"/>
<evidence type="ECO:0000256" key="4">
    <source>
        <dbReference type="ARBA" id="ARBA00022741"/>
    </source>
</evidence>
<dbReference type="GO" id="GO:0016151">
    <property type="term" value="F:nickel cation binding"/>
    <property type="evidence" value="ECO:0007669"/>
    <property type="project" value="InterPro"/>
</dbReference>
<keyword evidence="11" id="KW-1185">Reference proteome</keyword>
<reference evidence="10 11" key="1">
    <citation type="submission" date="2014-06" db="EMBL/GenBank/DDBJ databases">
        <title>Genomes of Alteromonas australica, a world apart.</title>
        <authorList>
            <person name="Gonzaga A."/>
            <person name="Lopez-Perez M."/>
            <person name="Rodriguez-Valera F."/>
        </authorList>
    </citation>
    <scope>NUCLEOTIDE SEQUENCE [LARGE SCALE GENOMIC DNA]</scope>
    <source>
        <strain evidence="10 11">H 17</strain>
    </source>
</reference>
<evidence type="ECO:0000256" key="5">
    <source>
        <dbReference type="ARBA" id="ARBA00022801"/>
    </source>
</evidence>
<dbReference type="GO" id="GO:0051604">
    <property type="term" value="P:protein maturation"/>
    <property type="evidence" value="ECO:0007669"/>
    <property type="project" value="InterPro"/>
</dbReference>
<feature type="domain" description="CobW/HypB/UreG nucleotide-binding" evidence="9">
    <location>
        <begin position="52"/>
        <end position="212"/>
    </location>
</feature>
<keyword evidence="6" id="KW-0862">Zinc</keyword>
<dbReference type="PANTHER" id="PTHR30134">
    <property type="entry name" value="HYDROGENASE PROTEIN ASSEMBLY PROTEIN, NICKEL CHAPERONE"/>
    <property type="match status" value="1"/>
</dbReference>
<keyword evidence="7" id="KW-0342">GTP-binding</keyword>
<dbReference type="InterPro" id="IPR027417">
    <property type="entry name" value="P-loop_NTPase"/>
</dbReference>
<dbReference type="InterPro" id="IPR004392">
    <property type="entry name" value="Hyd_mat_HypB"/>
</dbReference>
<dbReference type="PIRSF" id="PIRSF005624">
    <property type="entry name" value="Ni-bind_GTPase"/>
    <property type="match status" value="1"/>
</dbReference>
<keyword evidence="5" id="KW-0378">Hydrolase</keyword>